<dbReference type="InterPro" id="IPR032640">
    <property type="entry name" value="AMPK1_CBM"/>
</dbReference>
<dbReference type="PANTHER" id="PTHR46316:SF6">
    <property type="entry name" value="ASSOCIATION WITH THE SNF1 COMPLEX (ASC) DOMAIN-CONTAINING PROTEIN"/>
    <property type="match status" value="1"/>
</dbReference>
<dbReference type="Gene3D" id="2.60.40.10">
    <property type="entry name" value="Immunoglobulins"/>
    <property type="match status" value="1"/>
</dbReference>
<reference evidence="3 4" key="1">
    <citation type="submission" date="2021-02" db="EMBL/GenBank/DDBJ databases">
        <title>Plant Genome Project.</title>
        <authorList>
            <person name="Zhang R.-G."/>
        </authorList>
    </citation>
    <scope>NUCLEOTIDE SEQUENCE [LARGE SCALE GENOMIC DNA]</scope>
    <source>
        <tissue evidence="3">Leaves</tissue>
    </source>
</reference>
<protein>
    <recommendedName>
        <fullName evidence="2">Association with the SNF1 complex (ASC) domain-containing protein</fullName>
    </recommendedName>
</protein>
<dbReference type="InterPro" id="IPR037256">
    <property type="entry name" value="ASC_dom_sf"/>
</dbReference>
<dbReference type="SUPFAM" id="SSF160219">
    <property type="entry name" value="AMPKBI-like"/>
    <property type="match status" value="1"/>
</dbReference>
<dbReference type="Pfam" id="PF16561">
    <property type="entry name" value="AMPK1_CBM"/>
    <property type="match status" value="1"/>
</dbReference>
<proteinExistence type="inferred from homology"/>
<name>A0ABQ8IJ47_9ROSI</name>
<accession>A0ABQ8IJ47</accession>
<dbReference type="InterPro" id="IPR014756">
    <property type="entry name" value="Ig_E-set"/>
</dbReference>
<gene>
    <name evidence="3" type="ORF">JRO89_XS01G0117400</name>
</gene>
<feature type="domain" description="Association with the SNF1 complex (ASC)" evidence="2">
    <location>
        <begin position="206"/>
        <end position="295"/>
    </location>
</feature>
<dbReference type="InterPro" id="IPR043554">
    <property type="entry name" value="KINB"/>
</dbReference>
<dbReference type="InterPro" id="IPR013783">
    <property type="entry name" value="Ig-like_fold"/>
</dbReference>
<keyword evidence="4" id="KW-1185">Reference proteome</keyword>
<dbReference type="SUPFAM" id="SSF81296">
    <property type="entry name" value="E set domains"/>
    <property type="match status" value="1"/>
</dbReference>
<organism evidence="3 4">
    <name type="scientific">Xanthoceras sorbifolium</name>
    <dbReference type="NCBI Taxonomy" id="99658"/>
    <lineage>
        <taxon>Eukaryota</taxon>
        <taxon>Viridiplantae</taxon>
        <taxon>Streptophyta</taxon>
        <taxon>Embryophyta</taxon>
        <taxon>Tracheophyta</taxon>
        <taxon>Spermatophyta</taxon>
        <taxon>Magnoliopsida</taxon>
        <taxon>eudicotyledons</taxon>
        <taxon>Gunneridae</taxon>
        <taxon>Pentapetalae</taxon>
        <taxon>rosids</taxon>
        <taxon>malvids</taxon>
        <taxon>Sapindales</taxon>
        <taxon>Sapindaceae</taxon>
        <taxon>Xanthoceroideae</taxon>
        <taxon>Xanthoceras</taxon>
    </lineage>
</organism>
<comment type="caution">
    <text evidence="3">The sequence shown here is derived from an EMBL/GenBank/DDBJ whole genome shotgun (WGS) entry which is preliminary data.</text>
</comment>
<dbReference type="EMBL" id="JAFEMO010000001">
    <property type="protein sequence ID" value="KAH7576611.1"/>
    <property type="molecule type" value="Genomic_DNA"/>
</dbReference>
<sequence length="297" mass="33289">MLPSLEENYFIPCLVSRIVTGLGWILAVMGNASGREDGAGPSGVKSSENLEDYEQQSMEFGGQGQAHVAMPPLPRPSEVMQVRDHAATGHKTTHYEDEVPEKQTPVMITWSYGGKQVAVTGSWDDWETVEPLWSLGKDFTIMKMLPSGVYHYRFIVDERLRYAPDLPWECDDTGNAYNILDLQISAWAGYEYIPEARECLSEFESPPSPFSSYDNKPLSGSDFSKAPPDLPPQLQMTLLNEPSSATVSHQSLPRPRHTVLNHLYIQNSDGCLPVAISSTCRFRQKYVTVVLYKPSRR</sequence>
<comment type="similarity">
    <text evidence="1">Belongs to the 5'-AMP-activated protein kinase beta subunit family.</text>
</comment>
<evidence type="ECO:0000313" key="3">
    <source>
        <dbReference type="EMBL" id="KAH7576611.1"/>
    </source>
</evidence>
<dbReference type="CDD" id="cd02859">
    <property type="entry name" value="E_set_AMPKbeta_like_N"/>
    <property type="match status" value="1"/>
</dbReference>
<evidence type="ECO:0000259" key="2">
    <source>
        <dbReference type="SMART" id="SM01010"/>
    </source>
</evidence>
<dbReference type="InterPro" id="IPR006828">
    <property type="entry name" value="ASC_dom"/>
</dbReference>
<dbReference type="Proteomes" id="UP000827721">
    <property type="component" value="Unassembled WGS sequence"/>
</dbReference>
<dbReference type="PANTHER" id="PTHR46316">
    <property type="entry name" value="SNF1-RELATED PROTEIN KINASE REGULATORY SUBUNIT BETA-1"/>
    <property type="match status" value="1"/>
</dbReference>
<evidence type="ECO:0000256" key="1">
    <source>
        <dbReference type="ARBA" id="ARBA00010926"/>
    </source>
</evidence>
<evidence type="ECO:0000313" key="4">
    <source>
        <dbReference type="Proteomes" id="UP000827721"/>
    </source>
</evidence>
<dbReference type="Gene3D" id="6.20.250.60">
    <property type="match status" value="1"/>
</dbReference>
<dbReference type="Pfam" id="PF04739">
    <property type="entry name" value="AMPKBI"/>
    <property type="match status" value="1"/>
</dbReference>
<dbReference type="SMART" id="SM01010">
    <property type="entry name" value="AMPKBI"/>
    <property type="match status" value="1"/>
</dbReference>